<name>A0A177WYV8_BATDL</name>
<evidence type="ECO:0000313" key="10">
    <source>
        <dbReference type="EMBL" id="OAJ44825.1"/>
    </source>
</evidence>
<sequence length="788" mass="87785">MVELNRVQEQSDLPLTRSDPPQSPVALASSMNQKSPSIDAAFSQLSLMDSILVRMEATRTCLKEAENWNTLSAEMDAIFISKDFAKAARRFAEAKRSLFLLVGSASYDERHRLLTSLHTQLLDTLKGQLESILLQTRSPADTDKDSGSTRDIDFDAVQRLAAVYLQLDAFSEFCRLYAQTCCGPLLLQWTNACTSASKDKLKILQHFFDQAVAVVLQELDRAPLNPNVVAEESTESTAHLVHALLDFLFSNMTPRLAAWIRGIYDSFESQSELALHTIVQLYTISSCFVQEMHTRLSTFQLQPDQQDSSLSVKAFSAWKTLVLECFIPYQQEYNVLERRNFMQHLPDSSQLNDASSISEFLSECNLRVFVTCEAAVVRCEKLTLGLGLFVVAEEIDKYVVAIANVAIHTLQFLQTPSNTHALIVAGQAATASSLASGNTGNSNTGQDNVPYTSGFASDATDGVYGQDEEWADFRAAVAVHNTVVSLTVRHQMLTAFIWTAMDRSASTCFSTTDTNDTFIARVYLKEMIQQGRIDYNTLHKRVSDSGNHPEPEMNNENPSSIQMLEQTLSSQMQASKTALTSAAIASQKLVFQCLLQRMTREMDGMFALSCWTSQYTNTVAGSFDTQLPEFSLLPLAYMTNIGEQLLALPLHLDTFAGEQSLQYSLATLPGVECIDLEDQESIDVTHVWILSMSRAIESRLMDQVKRIPTLSSRGCRQLATDINYLSNVFSAMEIEPHMTLQVMIQCLECNEQDLEKRMTEQDTAENSDIHQMIVQIASQRGLSVPASK</sequence>
<dbReference type="OrthoDB" id="249612at2759"/>
<accession>A0A177WYV8</accession>
<dbReference type="GO" id="GO:0006890">
    <property type="term" value="P:retrograde vesicle-mediated transport, Golgi to endoplasmic reticulum"/>
    <property type="evidence" value="ECO:0007669"/>
    <property type="project" value="TreeGrafter"/>
</dbReference>
<keyword evidence="4" id="KW-0813">Transport</keyword>
<dbReference type="PANTHER" id="PTHR21443">
    <property type="entry name" value="CONSERVED OLIGOMERIC GOLGI COMPLEX COMPONENT 7"/>
    <property type="match status" value="1"/>
</dbReference>
<dbReference type="GO" id="GO:0000139">
    <property type="term" value="C:Golgi membrane"/>
    <property type="evidence" value="ECO:0007669"/>
    <property type="project" value="UniProtKB-SubCell"/>
</dbReference>
<dbReference type="EMBL" id="DS022313">
    <property type="protein sequence ID" value="OAJ44825.1"/>
    <property type="molecule type" value="Genomic_DNA"/>
</dbReference>
<dbReference type="InterPro" id="IPR019335">
    <property type="entry name" value="COG7"/>
</dbReference>
<keyword evidence="5" id="KW-0653">Protein transport</keyword>
<proteinExistence type="inferred from homology"/>
<evidence type="ECO:0000256" key="1">
    <source>
        <dbReference type="ARBA" id="ARBA00004395"/>
    </source>
</evidence>
<dbReference type="AlphaFoldDB" id="A0A177WYV8"/>
<evidence type="ECO:0000256" key="4">
    <source>
        <dbReference type="ARBA" id="ARBA00022448"/>
    </source>
</evidence>
<dbReference type="STRING" id="403673.A0A177WYV8"/>
<evidence type="ECO:0000256" key="9">
    <source>
        <dbReference type="SAM" id="MobiDB-lite"/>
    </source>
</evidence>
<keyword evidence="7" id="KW-0472">Membrane</keyword>
<evidence type="ECO:0000256" key="8">
    <source>
        <dbReference type="ARBA" id="ARBA00031345"/>
    </source>
</evidence>
<dbReference type="GO" id="GO:0007030">
    <property type="term" value="P:Golgi organization"/>
    <property type="evidence" value="ECO:0007669"/>
    <property type="project" value="TreeGrafter"/>
</dbReference>
<comment type="subcellular location">
    <subcellularLocation>
        <location evidence="1">Golgi apparatus membrane</location>
        <topology evidence="1">Peripheral membrane protein</topology>
    </subcellularLocation>
</comment>
<dbReference type="VEuPathDB" id="FungiDB:BDEG_28015"/>
<dbReference type="eggNOG" id="KOG4182">
    <property type="taxonomic scope" value="Eukaryota"/>
</dbReference>
<reference evidence="10 11" key="1">
    <citation type="submission" date="2006-10" db="EMBL/GenBank/DDBJ databases">
        <title>The Genome Sequence of Batrachochytrium dendrobatidis JEL423.</title>
        <authorList>
            <consortium name="The Broad Institute Genome Sequencing Platform"/>
            <person name="Birren B."/>
            <person name="Lander E."/>
            <person name="Galagan J."/>
            <person name="Cuomo C."/>
            <person name="Devon K."/>
            <person name="Jaffe D."/>
            <person name="Butler J."/>
            <person name="Alvarez P."/>
            <person name="Gnerre S."/>
            <person name="Grabherr M."/>
            <person name="Kleber M."/>
            <person name="Mauceli E."/>
            <person name="Brockman W."/>
            <person name="Young S."/>
            <person name="LaButti K."/>
            <person name="Sykes S."/>
            <person name="DeCaprio D."/>
            <person name="Crawford M."/>
            <person name="Koehrsen M."/>
            <person name="Engels R."/>
            <person name="Montgomery P."/>
            <person name="Pearson M."/>
            <person name="Howarth C."/>
            <person name="Larson L."/>
            <person name="White J."/>
            <person name="O'Leary S."/>
            <person name="Kodira C."/>
            <person name="Zeng Q."/>
            <person name="Yandava C."/>
            <person name="Alvarado L."/>
            <person name="Longcore J."/>
            <person name="James T."/>
        </authorList>
    </citation>
    <scope>NUCLEOTIDE SEQUENCE [LARGE SCALE GENOMIC DNA]</scope>
    <source>
        <strain evidence="10 11">JEL423</strain>
    </source>
</reference>
<comment type="similarity">
    <text evidence="2">Belongs to the COG7 family.</text>
</comment>
<keyword evidence="6" id="KW-0333">Golgi apparatus</keyword>
<feature type="region of interest" description="Disordered" evidence="9">
    <location>
        <begin position="1"/>
        <end position="29"/>
    </location>
</feature>
<evidence type="ECO:0000256" key="3">
    <source>
        <dbReference type="ARBA" id="ARBA00020984"/>
    </source>
</evidence>
<dbReference type="Proteomes" id="UP000077115">
    <property type="component" value="Unassembled WGS sequence"/>
</dbReference>
<protein>
    <recommendedName>
        <fullName evidence="3">Conserved oligomeric Golgi complex subunit 7</fullName>
    </recommendedName>
    <alternativeName>
        <fullName evidence="8">Component of oligomeric Golgi complex 7</fullName>
    </alternativeName>
</protein>
<dbReference type="PANTHER" id="PTHR21443:SF0">
    <property type="entry name" value="CONSERVED OLIGOMERIC GOLGI COMPLEX SUBUNIT 7"/>
    <property type="match status" value="1"/>
</dbReference>
<evidence type="ECO:0000256" key="7">
    <source>
        <dbReference type="ARBA" id="ARBA00023136"/>
    </source>
</evidence>
<dbReference type="GO" id="GO:0006886">
    <property type="term" value="P:intracellular protein transport"/>
    <property type="evidence" value="ECO:0007669"/>
    <property type="project" value="InterPro"/>
</dbReference>
<evidence type="ECO:0000256" key="5">
    <source>
        <dbReference type="ARBA" id="ARBA00022927"/>
    </source>
</evidence>
<dbReference type="GO" id="GO:0017119">
    <property type="term" value="C:Golgi transport complex"/>
    <property type="evidence" value="ECO:0007669"/>
    <property type="project" value="InterPro"/>
</dbReference>
<evidence type="ECO:0000313" key="11">
    <source>
        <dbReference type="Proteomes" id="UP000077115"/>
    </source>
</evidence>
<evidence type="ECO:0000256" key="6">
    <source>
        <dbReference type="ARBA" id="ARBA00023034"/>
    </source>
</evidence>
<organism evidence="10 11">
    <name type="scientific">Batrachochytrium dendrobatidis (strain JEL423)</name>
    <dbReference type="NCBI Taxonomy" id="403673"/>
    <lineage>
        <taxon>Eukaryota</taxon>
        <taxon>Fungi</taxon>
        <taxon>Fungi incertae sedis</taxon>
        <taxon>Chytridiomycota</taxon>
        <taxon>Chytridiomycota incertae sedis</taxon>
        <taxon>Chytridiomycetes</taxon>
        <taxon>Rhizophydiales</taxon>
        <taxon>Rhizophydiales incertae sedis</taxon>
        <taxon>Batrachochytrium</taxon>
    </lineage>
</organism>
<gene>
    <name evidence="10" type="ORF">BDEG_28015</name>
</gene>
<evidence type="ECO:0000256" key="2">
    <source>
        <dbReference type="ARBA" id="ARBA00005831"/>
    </source>
</evidence>
<reference evidence="10 11" key="2">
    <citation type="submission" date="2016-05" db="EMBL/GenBank/DDBJ databases">
        <title>Lineage-specific infection strategies underlie the spectrum of fungal disease in amphibians.</title>
        <authorList>
            <person name="Cuomo C.A."/>
            <person name="Farrer R.A."/>
            <person name="James T."/>
            <person name="Longcore J."/>
            <person name="Birren B."/>
        </authorList>
    </citation>
    <scope>NUCLEOTIDE SEQUENCE [LARGE SCALE GENOMIC DNA]</scope>
    <source>
        <strain evidence="10 11">JEL423</strain>
    </source>
</reference>
<dbReference type="Pfam" id="PF10191">
    <property type="entry name" value="COG7"/>
    <property type="match status" value="1"/>
</dbReference>